<keyword evidence="1" id="KW-0812">Transmembrane</keyword>
<dbReference type="AlphaFoldDB" id="A0A3A8API9"/>
<sequence>MSDDNQWYAPVEPKRSAVLDWGNNLLRATLLFGVLAVAVAMFATPYLERSSARIAAERSNPGIDFMTTASTPQQRAAYTMRRSVLQNSPNAVCIIHANGTRTGDCSR</sequence>
<dbReference type="EMBL" id="QFWV02000004">
    <property type="protein sequence ID" value="RKF07611.1"/>
    <property type="molecule type" value="Genomic_DNA"/>
</dbReference>
<comment type="caution">
    <text evidence="2">The sequence shown here is derived from an EMBL/GenBank/DDBJ whole genome shotgun (WGS) entry which is preliminary data.</text>
</comment>
<protein>
    <submittedName>
        <fullName evidence="2">Uncharacterized protein</fullName>
    </submittedName>
</protein>
<evidence type="ECO:0000256" key="1">
    <source>
        <dbReference type="SAM" id="Phobius"/>
    </source>
</evidence>
<keyword evidence="3" id="KW-1185">Reference proteome</keyword>
<feature type="transmembrane region" description="Helical" evidence="1">
    <location>
        <begin position="25"/>
        <end position="47"/>
    </location>
</feature>
<dbReference type="RefSeq" id="WP_109765588.1">
    <property type="nucleotide sequence ID" value="NZ_CP159474.1"/>
</dbReference>
<proteinExistence type="predicted"/>
<reference evidence="2 3" key="1">
    <citation type="journal article" date="2018" name="Int. J. Syst. Bacteriol.">
        <title>Oceaniradius stylonemae gen. nov., sp. nov., isolated from a red alga, Stylonema cornu-cervi.</title>
        <authorList>
            <person name="Jeong S."/>
        </authorList>
    </citation>
    <scope>NUCLEOTIDE SEQUENCE [LARGE SCALE GENOMIC DNA]</scope>
    <source>
        <strain evidence="2 3">StC1</strain>
    </source>
</reference>
<evidence type="ECO:0000313" key="2">
    <source>
        <dbReference type="EMBL" id="RKF07611.1"/>
    </source>
</evidence>
<gene>
    <name evidence="2" type="ORF">DEM25_007485</name>
</gene>
<organism evidence="2 3">
    <name type="scientific">Oceaniradius stylonematis</name>
    <dbReference type="NCBI Taxonomy" id="2184161"/>
    <lineage>
        <taxon>Bacteria</taxon>
        <taxon>Pseudomonadati</taxon>
        <taxon>Pseudomonadota</taxon>
        <taxon>Alphaproteobacteria</taxon>
        <taxon>Hyphomicrobiales</taxon>
        <taxon>Ahrensiaceae</taxon>
        <taxon>Oceaniradius</taxon>
    </lineage>
</organism>
<keyword evidence="1" id="KW-1133">Transmembrane helix</keyword>
<dbReference type="OrthoDB" id="8447782at2"/>
<evidence type="ECO:0000313" key="3">
    <source>
        <dbReference type="Proteomes" id="UP000246132"/>
    </source>
</evidence>
<keyword evidence="1" id="KW-0472">Membrane</keyword>
<dbReference type="Proteomes" id="UP000246132">
    <property type="component" value="Unassembled WGS sequence"/>
</dbReference>
<name>A0A3A8API9_9HYPH</name>
<accession>A0A3A8API9</accession>